<dbReference type="Gene3D" id="2.60.120.600">
    <property type="entry name" value="Domain of unknown function DUF1214, C-terminal domain"/>
    <property type="match status" value="1"/>
</dbReference>
<name>A0A3A3FJR3_9BURK</name>
<reference evidence="4" key="1">
    <citation type="submission" date="2018-09" db="EMBL/GenBank/DDBJ databases">
        <authorList>
            <person name="Zhu H."/>
        </authorList>
    </citation>
    <scope>NUCLEOTIDE SEQUENCE [LARGE SCALE GENOMIC DNA]</scope>
    <source>
        <strain evidence="4">K1R23-30</strain>
    </source>
</reference>
<evidence type="ECO:0000259" key="1">
    <source>
        <dbReference type="Pfam" id="PF06742"/>
    </source>
</evidence>
<protein>
    <submittedName>
        <fullName evidence="3">DUF1254 domain-containing protein</fullName>
    </submittedName>
</protein>
<dbReference type="PANTHER" id="PTHR36509">
    <property type="entry name" value="BLL3101 PROTEIN"/>
    <property type="match status" value="1"/>
</dbReference>
<comment type="caution">
    <text evidence="3">The sequence shown here is derived from an EMBL/GenBank/DDBJ whole genome shotgun (WGS) entry which is preliminary data.</text>
</comment>
<dbReference type="OrthoDB" id="104565at2"/>
<organism evidence="3 4">
    <name type="scientific">Noviherbaspirillum saxi</name>
    <dbReference type="NCBI Taxonomy" id="2320863"/>
    <lineage>
        <taxon>Bacteria</taxon>
        <taxon>Pseudomonadati</taxon>
        <taxon>Pseudomonadota</taxon>
        <taxon>Betaproteobacteria</taxon>
        <taxon>Burkholderiales</taxon>
        <taxon>Oxalobacteraceae</taxon>
        <taxon>Noviherbaspirillum</taxon>
    </lineage>
</organism>
<evidence type="ECO:0000313" key="4">
    <source>
        <dbReference type="Proteomes" id="UP000265955"/>
    </source>
</evidence>
<dbReference type="PANTHER" id="PTHR36509:SF2">
    <property type="entry name" value="BLL3101 PROTEIN"/>
    <property type="match status" value="1"/>
</dbReference>
<evidence type="ECO:0000259" key="2">
    <source>
        <dbReference type="Pfam" id="PF06863"/>
    </source>
</evidence>
<dbReference type="Pfam" id="PF06863">
    <property type="entry name" value="DUF1254"/>
    <property type="match status" value="1"/>
</dbReference>
<dbReference type="EMBL" id="QYUO01000002">
    <property type="protein sequence ID" value="RJF95537.1"/>
    <property type="molecule type" value="Genomic_DNA"/>
</dbReference>
<dbReference type="Gene3D" id="2.60.40.1610">
    <property type="entry name" value="Domain of unknown function DUF1254"/>
    <property type="match status" value="1"/>
</dbReference>
<dbReference type="InterPro" id="IPR010679">
    <property type="entry name" value="DUF1254"/>
</dbReference>
<dbReference type="Pfam" id="PF06742">
    <property type="entry name" value="DUF1214"/>
    <property type="match status" value="1"/>
</dbReference>
<dbReference type="InterPro" id="IPR037049">
    <property type="entry name" value="DUF1214_C_sf"/>
</dbReference>
<feature type="domain" description="DUF1214" evidence="1">
    <location>
        <begin position="316"/>
        <end position="422"/>
    </location>
</feature>
<proteinExistence type="predicted"/>
<evidence type="ECO:0000313" key="3">
    <source>
        <dbReference type="EMBL" id="RJF95537.1"/>
    </source>
</evidence>
<dbReference type="InterPro" id="IPR037050">
    <property type="entry name" value="DUF1254_sf"/>
</dbReference>
<sequence length="439" mass="47881">MNHPATPVYDTPVYTSALEAYVASAAIPLVIYGYPLTESIRTCRLQTSVAEVTGYGRAPINALSASQRQWTHEDRDIVTPANDLLYFCGWINLADGPVTLAIPARPDPDRYFVVELLDAFTDNFINLGIRNVPATGGTYRLLGPEYSTGSDDANDVRCPTTLVWLLGRVLVNGQHDLDAARSFQSGFAITDHPGSRRPACVDQWVGGDDAAIDFFQNLFAALKEFPPAPHELGLPALLRRVGIRIEEGVDVAGLKPVVVQGLINAYRQGMKLVEANTRSQFKKSWGYSLKLGKWGDDYLLRATTAMKGLGALSADEAVYALGDYDGDGKLLDGAHRYELRFAPGMLPPAEAFWSVSLYGKDFYFIANPIGRYAIGNRTPGLRLENDGGLVITISHEAPADTANWLPAPSGPFYLILRLYHPSAGFIAGQYVIPAVSRID</sequence>
<dbReference type="Proteomes" id="UP000265955">
    <property type="component" value="Unassembled WGS sequence"/>
</dbReference>
<feature type="domain" description="DUF1254" evidence="2">
    <location>
        <begin position="60"/>
        <end position="190"/>
    </location>
</feature>
<dbReference type="RefSeq" id="WP_119770686.1">
    <property type="nucleotide sequence ID" value="NZ_QYUO01000002.1"/>
</dbReference>
<gene>
    <name evidence="3" type="ORF">D3871_19255</name>
</gene>
<keyword evidence="4" id="KW-1185">Reference proteome</keyword>
<dbReference type="SUPFAM" id="SSF160935">
    <property type="entry name" value="VPA0735-like"/>
    <property type="match status" value="1"/>
</dbReference>
<accession>A0A3A3FJR3</accession>
<dbReference type="AlphaFoldDB" id="A0A3A3FJR3"/>
<dbReference type="InterPro" id="IPR010621">
    <property type="entry name" value="DUF1214"/>
</dbReference>